<sequence length="307" mass="36648">MDSEIEIKKKEILNIIKENDLKTLKNFCDDNNVFSNKKNYFQDLLSIALAENTIPDIVEFIVKHSNGNLNYKCKIHSIYATPLYFAIGHNNFEVADILLRYKADINFGITIEVTYYSLMEWLLMYNQLNRRNLSYILKHGYIFRKPTTILNYLLDRKENKMLEMILRYLRFNHDTILRILTFHGKPVSSKQLLDMLSMNNNKYDITEEMYATAIEKGNLSALKLLFEYENNTESKILQRIIKYDLLNKLIPLNHYHLVKNILVRYDWNYRCVNYRSIFYYALNHFCNKIVFAEMKVRGRVRVSLIIN</sequence>
<dbReference type="Proteomes" id="UP000193920">
    <property type="component" value="Unassembled WGS sequence"/>
</dbReference>
<name>A0A1Y2AKR8_9FUNG</name>
<proteinExistence type="predicted"/>
<evidence type="ECO:0000313" key="1">
    <source>
        <dbReference type="EMBL" id="ORY23159.1"/>
    </source>
</evidence>
<keyword evidence="2" id="KW-1185">Reference proteome</keyword>
<accession>A0A1Y2AKR8</accession>
<dbReference type="OrthoDB" id="194358at2759"/>
<dbReference type="Pfam" id="PF13606">
    <property type="entry name" value="Ank_3"/>
    <property type="match status" value="1"/>
</dbReference>
<reference evidence="1 2" key="1">
    <citation type="submission" date="2016-08" db="EMBL/GenBank/DDBJ databases">
        <title>A Parts List for Fungal Cellulosomes Revealed by Comparative Genomics.</title>
        <authorList>
            <consortium name="DOE Joint Genome Institute"/>
            <person name="Haitjema C.H."/>
            <person name="Gilmore S.P."/>
            <person name="Henske J.K."/>
            <person name="Solomon K.V."/>
            <person name="De Groot R."/>
            <person name="Kuo A."/>
            <person name="Mondo S.J."/>
            <person name="Salamov A.A."/>
            <person name="Labutti K."/>
            <person name="Zhao Z."/>
            <person name="Chiniquy J."/>
            <person name="Barry K."/>
            <person name="Brewer H.M."/>
            <person name="Purvine S.O."/>
            <person name="Wright A.T."/>
            <person name="Boxma B."/>
            <person name="Van Alen T."/>
            <person name="Hackstein J.H."/>
            <person name="Baker S.E."/>
            <person name="Grigoriev I.V."/>
            <person name="O'Malley M.A."/>
        </authorList>
    </citation>
    <scope>NUCLEOTIDE SEQUENCE [LARGE SCALE GENOMIC DNA]</scope>
    <source>
        <strain evidence="1 2">G1</strain>
    </source>
</reference>
<dbReference type="Gene3D" id="1.25.40.20">
    <property type="entry name" value="Ankyrin repeat-containing domain"/>
    <property type="match status" value="1"/>
</dbReference>
<organism evidence="1 2">
    <name type="scientific">Neocallimastix californiae</name>
    <dbReference type="NCBI Taxonomy" id="1754190"/>
    <lineage>
        <taxon>Eukaryota</taxon>
        <taxon>Fungi</taxon>
        <taxon>Fungi incertae sedis</taxon>
        <taxon>Chytridiomycota</taxon>
        <taxon>Chytridiomycota incertae sedis</taxon>
        <taxon>Neocallimastigomycetes</taxon>
        <taxon>Neocallimastigales</taxon>
        <taxon>Neocallimastigaceae</taxon>
        <taxon>Neocallimastix</taxon>
    </lineage>
</organism>
<dbReference type="AlphaFoldDB" id="A0A1Y2AKR8"/>
<dbReference type="EMBL" id="MCOG01000237">
    <property type="protein sequence ID" value="ORY23159.1"/>
    <property type="molecule type" value="Genomic_DNA"/>
</dbReference>
<evidence type="ECO:0008006" key="3">
    <source>
        <dbReference type="Google" id="ProtNLM"/>
    </source>
</evidence>
<dbReference type="SUPFAM" id="SSF48403">
    <property type="entry name" value="Ankyrin repeat"/>
    <property type="match status" value="1"/>
</dbReference>
<evidence type="ECO:0000313" key="2">
    <source>
        <dbReference type="Proteomes" id="UP000193920"/>
    </source>
</evidence>
<comment type="caution">
    <text evidence="1">The sequence shown here is derived from an EMBL/GenBank/DDBJ whole genome shotgun (WGS) entry which is preliminary data.</text>
</comment>
<protein>
    <recommendedName>
        <fullName evidence="3">Ankyrin</fullName>
    </recommendedName>
</protein>
<dbReference type="InterPro" id="IPR002110">
    <property type="entry name" value="Ankyrin_rpt"/>
</dbReference>
<gene>
    <name evidence="1" type="ORF">LY90DRAFT_124846</name>
</gene>
<dbReference type="InterPro" id="IPR036770">
    <property type="entry name" value="Ankyrin_rpt-contain_sf"/>
</dbReference>